<organism evidence="2 3">
    <name type="scientific">Methylorubrum rhodesianum</name>
    <dbReference type="NCBI Taxonomy" id="29427"/>
    <lineage>
        <taxon>Bacteria</taxon>
        <taxon>Pseudomonadati</taxon>
        <taxon>Pseudomonadota</taxon>
        <taxon>Alphaproteobacteria</taxon>
        <taxon>Hyphomicrobiales</taxon>
        <taxon>Methylobacteriaceae</taxon>
        <taxon>Methylorubrum</taxon>
    </lineage>
</organism>
<dbReference type="SUPFAM" id="SSF47413">
    <property type="entry name" value="lambda repressor-like DNA-binding domains"/>
    <property type="match status" value="1"/>
</dbReference>
<dbReference type="EMBL" id="JAQYXL010000001">
    <property type="protein sequence ID" value="MEN3229219.1"/>
    <property type="molecule type" value="Genomic_DNA"/>
</dbReference>
<name>A0ABU9ZCN3_9HYPH</name>
<sequence>MPKRVKLNRPRKRHFIVEWRKHRGLTQQQLADRMETTKASVSRVETYETGYTQDFLEACAYALMCEPADLVMRNPLDTEAPWSLWDQADKGKREQIISIMRVIVGGKTGTGG</sequence>
<dbReference type="InterPro" id="IPR001387">
    <property type="entry name" value="Cro/C1-type_HTH"/>
</dbReference>
<dbReference type="Pfam" id="PF01381">
    <property type="entry name" value="HTH_3"/>
    <property type="match status" value="1"/>
</dbReference>
<comment type="caution">
    <text evidence="2">The sequence shown here is derived from an EMBL/GenBank/DDBJ whole genome shotgun (WGS) entry which is preliminary data.</text>
</comment>
<gene>
    <name evidence="2" type="ORF">PUR21_16505</name>
</gene>
<feature type="domain" description="HTH cro/C1-type" evidence="1">
    <location>
        <begin position="16"/>
        <end position="70"/>
    </location>
</feature>
<dbReference type="CDD" id="cd00093">
    <property type="entry name" value="HTH_XRE"/>
    <property type="match status" value="1"/>
</dbReference>
<evidence type="ECO:0000313" key="3">
    <source>
        <dbReference type="Proteomes" id="UP001404845"/>
    </source>
</evidence>
<evidence type="ECO:0000313" key="2">
    <source>
        <dbReference type="EMBL" id="MEN3229219.1"/>
    </source>
</evidence>
<dbReference type="PROSITE" id="PS50943">
    <property type="entry name" value="HTH_CROC1"/>
    <property type="match status" value="1"/>
</dbReference>
<dbReference type="InterPro" id="IPR010982">
    <property type="entry name" value="Lambda_DNA-bd_dom_sf"/>
</dbReference>
<dbReference type="SMART" id="SM00530">
    <property type="entry name" value="HTH_XRE"/>
    <property type="match status" value="1"/>
</dbReference>
<evidence type="ECO:0000259" key="1">
    <source>
        <dbReference type="PROSITE" id="PS50943"/>
    </source>
</evidence>
<dbReference type="RefSeq" id="WP_345971237.1">
    <property type="nucleotide sequence ID" value="NZ_JAQYXL010000001.1"/>
</dbReference>
<dbReference type="Proteomes" id="UP001404845">
    <property type="component" value="Unassembled WGS sequence"/>
</dbReference>
<reference evidence="2 3" key="1">
    <citation type="journal article" date="2023" name="PLoS ONE">
        <title>Complete genome assembly of Hawai'i environmental nontuberculous mycobacteria reveals unexpected co-isolation with methylobacteria.</title>
        <authorList>
            <person name="Hendrix J."/>
            <person name="Epperson L.E."/>
            <person name="Tong E.I."/>
            <person name="Chan Y.L."/>
            <person name="Hasan N.A."/>
            <person name="Dawrs S.N."/>
            <person name="Norton G.J."/>
            <person name="Virdi R."/>
            <person name="Crooks J.L."/>
            <person name="Chan E.D."/>
            <person name="Honda J.R."/>
            <person name="Strong M."/>
        </authorList>
    </citation>
    <scope>NUCLEOTIDE SEQUENCE [LARGE SCALE GENOMIC DNA]</scope>
    <source>
        <strain evidence="2 3">NJH_HI01</strain>
    </source>
</reference>
<dbReference type="Gene3D" id="1.10.260.40">
    <property type="entry name" value="lambda repressor-like DNA-binding domains"/>
    <property type="match status" value="1"/>
</dbReference>
<protein>
    <submittedName>
        <fullName evidence="2">Helix-turn-helix transcriptional regulator</fullName>
    </submittedName>
</protein>
<proteinExistence type="predicted"/>
<accession>A0ABU9ZCN3</accession>
<keyword evidence="3" id="KW-1185">Reference proteome</keyword>